<organism evidence="1 2">
    <name type="scientific">Prevotella intermedia</name>
    <dbReference type="NCBI Taxonomy" id="28131"/>
    <lineage>
        <taxon>Bacteria</taxon>
        <taxon>Pseudomonadati</taxon>
        <taxon>Bacteroidota</taxon>
        <taxon>Bacteroidia</taxon>
        <taxon>Bacteroidales</taxon>
        <taxon>Prevotellaceae</taxon>
        <taxon>Prevotella</taxon>
    </lineage>
</organism>
<proteinExistence type="predicted"/>
<protein>
    <submittedName>
        <fullName evidence="1">Uncharacterized protein</fullName>
    </submittedName>
</protein>
<sequence>MTKIAFISFTLQRYAFLIENENRKRGFLHYIKNKVKFLLQG</sequence>
<dbReference type="EMBL" id="AP014926">
    <property type="protein sequence ID" value="BAR97065.1"/>
    <property type="molecule type" value="Genomic_DNA"/>
</dbReference>
<accession>A0AAD1BMH9</accession>
<gene>
    <name evidence="1" type="ORF">PI172_2337</name>
</gene>
<dbReference type="Proteomes" id="UP000067008">
    <property type="component" value="Chromosome 1"/>
</dbReference>
<name>A0AAD1BMH9_PREIN</name>
<dbReference type="AlphaFoldDB" id="A0AAD1BMH9"/>
<evidence type="ECO:0000313" key="1">
    <source>
        <dbReference type="EMBL" id="BAR97065.1"/>
    </source>
</evidence>
<evidence type="ECO:0000313" key="2">
    <source>
        <dbReference type="Proteomes" id="UP000067008"/>
    </source>
</evidence>
<reference evidence="1 2" key="1">
    <citation type="submission" date="2015-07" db="EMBL/GenBank/DDBJ databases">
        <title>Complete genome sequence of Prevotella intermedia strain 17-2.</title>
        <authorList>
            <person name="Nambu T."/>
        </authorList>
    </citation>
    <scope>NUCLEOTIDE SEQUENCE [LARGE SCALE GENOMIC DNA]</scope>
    <source>
        <strain evidence="1 2">17-2</strain>
    </source>
</reference>